<dbReference type="Gene3D" id="3.40.50.300">
    <property type="entry name" value="P-loop containing nucleotide triphosphate hydrolases"/>
    <property type="match status" value="1"/>
</dbReference>
<reference evidence="10 11" key="1">
    <citation type="journal article" date="2021" name="Microorganisms">
        <title>Acidisoma silvae sp. nov. and Acidisomacellulosilytica sp. nov., Two Acidophilic Bacteria Isolated from Decaying Wood, Hydrolyzing Cellulose and Producing Poly-3-hydroxybutyrate.</title>
        <authorList>
            <person name="Mieszkin S."/>
            <person name="Pouder E."/>
            <person name="Uroz S."/>
            <person name="Simon-Colin C."/>
            <person name="Alain K."/>
        </authorList>
    </citation>
    <scope>NUCLEOTIDE SEQUENCE [LARGE SCALE GENOMIC DNA]</scope>
    <source>
        <strain evidence="10 11">HW T5.17</strain>
    </source>
</reference>
<keyword evidence="6 7" id="KW-0472">Membrane</keyword>
<gene>
    <name evidence="10" type="primary">cydD</name>
    <name evidence="10" type="ORF">ACELLULO517_10625</name>
</gene>
<evidence type="ECO:0000256" key="2">
    <source>
        <dbReference type="ARBA" id="ARBA00022692"/>
    </source>
</evidence>
<keyword evidence="3" id="KW-0547">Nucleotide-binding</keyword>
<dbReference type="InterPro" id="IPR003439">
    <property type="entry name" value="ABC_transporter-like_ATP-bd"/>
</dbReference>
<dbReference type="InterPro" id="IPR036640">
    <property type="entry name" value="ABC1_TM_sf"/>
</dbReference>
<dbReference type="CDD" id="cd18584">
    <property type="entry name" value="ABC_6TM_AarD_CydD"/>
    <property type="match status" value="1"/>
</dbReference>
<dbReference type="PANTHER" id="PTHR24221:SF590">
    <property type="entry name" value="COMPONENT LINKED WITH THE ASSEMBLY OF CYTOCHROME' TRANSPORT TRANSMEMBRANE ATP-BINDING PROTEIN ABC TRANSPORTER CYDD-RELATED"/>
    <property type="match status" value="1"/>
</dbReference>
<feature type="domain" description="ABC transmembrane type-1" evidence="9">
    <location>
        <begin position="1"/>
        <end position="291"/>
    </location>
</feature>
<dbReference type="NCBIfam" id="TIGR02857">
    <property type="entry name" value="CydD"/>
    <property type="match status" value="1"/>
</dbReference>
<comment type="caution">
    <text evidence="10">The sequence shown here is derived from an EMBL/GenBank/DDBJ whole genome shotgun (WGS) entry which is preliminary data.</text>
</comment>
<dbReference type="GO" id="GO:0042883">
    <property type="term" value="P:cysteine transport"/>
    <property type="evidence" value="ECO:0007669"/>
    <property type="project" value="InterPro"/>
</dbReference>
<dbReference type="PROSITE" id="PS50893">
    <property type="entry name" value="ABC_TRANSPORTER_2"/>
    <property type="match status" value="1"/>
</dbReference>
<evidence type="ECO:0000256" key="3">
    <source>
        <dbReference type="ARBA" id="ARBA00022741"/>
    </source>
</evidence>
<feature type="transmembrane region" description="Helical" evidence="7">
    <location>
        <begin position="213"/>
        <end position="239"/>
    </location>
</feature>
<keyword evidence="5 7" id="KW-1133">Transmembrane helix</keyword>
<evidence type="ECO:0000256" key="7">
    <source>
        <dbReference type="SAM" id="Phobius"/>
    </source>
</evidence>
<evidence type="ECO:0000256" key="5">
    <source>
        <dbReference type="ARBA" id="ARBA00022989"/>
    </source>
</evidence>
<evidence type="ECO:0000313" key="11">
    <source>
        <dbReference type="Proteomes" id="UP000721844"/>
    </source>
</evidence>
<dbReference type="AlphaFoldDB" id="A0A963Z122"/>
<evidence type="ECO:0000256" key="6">
    <source>
        <dbReference type="ARBA" id="ARBA00023136"/>
    </source>
</evidence>
<dbReference type="GO" id="GO:0016887">
    <property type="term" value="F:ATP hydrolysis activity"/>
    <property type="evidence" value="ECO:0007669"/>
    <property type="project" value="InterPro"/>
</dbReference>
<dbReference type="GO" id="GO:0140359">
    <property type="term" value="F:ABC-type transporter activity"/>
    <property type="evidence" value="ECO:0007669"/>
    <property type="project" value="InterPro"/>
</dbReference>
<dbReference type="EMBL" id="JAESVA010000003">
    <property type="protein sequence ID" value="MCB8880686.1"/>
    <property type="molecule type" value="Genomic_DNA"/>
</dbReference>
<dbReference type="PROSITE" id="PS00211">
    <property type="entry name" value="ABC_TRANSPORTER_1"/>
    <property type="match status" value="1"/>
</dbReference>
<dbReference type="Proteomes" id="UP000721844">
    <property type="component" value="Unassembled WGS sequence"/>
</dbReference>
<dbReference type="InterPro" id="IPR027417">
    <property type="entry name" value="P-loop_NTPase"/>
</dbReference>
<dbReference type="Gene3D" id="1.20.1560.10">
    <property type="entry name" value="ABC transporter type 1, transmembrane domain"/>
    <property type="match status" value="1"/>
</dbReference>
<evidence type="ECO:0000256" key="4">
    <source>
        <dbReference type="ARBA" id="ARBA00022840"/>
    </source>
</evidence>
<dbReference type="InterPro" id="IPR014216">
    <property type="entry name" value="ABC_transptr_CydD"/>
</dbReference>
<name>A0A963Z122_9PROT</name>
<dbReference type="Pfam" id="PF00664">
    <property type="entry name" value="ABC_membrane"/>
    <property type="match status" value="1"/>
</dbReference>
<evidence type="ECO:0000259" key="8">
    <source>
        <dbReference type="PROSITE" id="PS50893"/>
    </source>
</evidence>
<dbReference type="InterPro" id="IPR003593">
    <property type="entry name" value="AAA+_ATPase"/>
</dbReference>
<dbReference type="GO" id="GO:0005524">
    <property type="term" value="F:ATP binding"/>
    <property type="evidence" value="ECO:0007669"/>
    <property type="project" value="UniProtKB-KW"/>
</dbReference>
<dbReference type="Pfam" id="PF00005">
    <property type="entry name" value="ABC_tran"/>
    <property type="match status" value="1"/>
</dbReference>
<comment type="subcellular location">
    <subcellularLocation>
        <location evidence="1">Cell membrane</location>
        <topology evidence="1">Multi-pass membrane protein</topology>
    </subcellularLocation>
</comment>
<dbReference type="GO" id="GO:0005886">
    <property type="term" value="C:plasma membrane"/>
    <property type="evidence" value="ECO:0007669"/>
    <property type="project" value="UniProtKB-SubCell"/>
</dbReference>
<feature type="transmembrane region" description="Helical" evidence="7">
    <location>
        <begin position="122"/>
        <end position="153"/>
    </location>
</feature>
<dbReference type="PROSITE" id="PS50929">
    <property type="entry name" value="ABC_TM1F"/>
    <property type="match status" value="1"/>
</dbReference>
<evidence type="ECO:0000256" key="1">
    <source>
        <dbReference type="ARBA" id="ARBA00004651"/>
    </source>
</evidence>
<dbReference type="PANTHER" id="PTHR24221">
    <property type="entry name" value="ATP-BINDING CASSETTE SUB-FAMILY B"/>
    <property type="match status" value="1"/>
</dbReference>
<keyword evidence="11" id="KW-1185">Reference proteome</keyword>
<evidence type="ECO:0000313" key="10">
    <source>
        <dbReference type="EMBL" id="MCB8880686.1"/>
    </source>
</evidence>
<dbReference type="SUPFAM" id="SSF52540">
    <property type="entry name" value="P-loop containing nucleoside triphosphate hydrolases"/>
    <property type="match status" value="1"/>
</dbReference>
<accession>A0A963Z122</accession>
<feature type="transmembrane region" description="Helical" evidence="7">
    <location>
        <begin position="40"/>
        <end position="66"/>
    </location>
</feature>
<keyword evidence="2 7" id="KW-0812">Transmembrane</keyword>
<dbReference type="InterPro" id="IPR011527">
    <property type="entry name" value="ABC1_TM_dom"/>
</dbReference>
<organism evidence="10 11">
    <name type="scientific">Acidisoma cellulosilyticum</name>
    <dbReference type="NCBI Taxonomy" id="2802395"/>
    <lineage>
        <taxon>Bacteria</taxon>
        <taxon>Pseudomonadati</taxon>
        <taxon>Pseudomonadota</taxon>
        <taxon>Alphaproteobacteria</taxon>
        <taxon>Acetobacterales</taxon>
        <taxon>Acidocellaceae</taxon>
        <taxon>Acidisoma</taxon>
    </lineage>
</organism>
<protein>
    <submittedName>
        <fullName evidence="10">Thiol reductant ABC exporter subunit CydD</fullName>
    </submittedName>
</protein>
<dbReference type="InterPro" id="IPR039421">
    <property type="entry name" value="Type_1_exporter"/>
</dbReference>
<proteinExistence type="predicted"/>
<keyword evidence="4" id="KW-0067">ATP-binding</keyword>
<dbReference type="SMART" id="SM00382">
    <property type="entry name" value="AAA"/>
    <property type="match status" value="1"/>
</dbReference>
<sequence length="531" mass="54705">MTRLAGTVLTLDSVAAVGFAAALAYGLTALPRGLPAAAPWLALGVVSAAARGACGFVSVCTGAEAARRAKSILRDRMTRHSLALPLGQRPETGALMTAAIDRVETLDGYIARFLPAKAATAGLFVVLVATAIASPIGAAILAATLLPFIFLMILAGTAAADQAEAQFQAMMRLGAVFADLIRALPLILAFQAEAAETTRLAHAAGALKRRTMVVLRIAFVSSAGLEFFAALAVALVAIYCGFNLLGLIPGFIQPFHFGHLDLARAVFVLALAPEFYLPMRRLAATYHDRQSAETAADGLMAIAAQAPPAATAPLTLLTAPRIRFDNVSLRYPGHDRSVLDGFTLDIAPGQIVAVLGPSGAGKTSLLNLVLGLVEPTGGLMSVDGQVLGSLASVAGSVGWVGQSPLITAGTLARNIALARPGATSGEILAAARQAGLCAMLATRAHGLQTEIDERGSGLSGGERQRIALARFFLNPAPLLLLDEPTAHVDAASEAALVASIAKAARGRTVLIATHSPRLAAIADRIVRLEAE</sequence>
<feature type="domain" description="ABC transporter" evidence="8">
    <location>
        <begin position="322"/>
        <end position="530"/>
    </location>
</feature>
<dbReference type="SUPFAM" id="SSF90123">
    <property type="entry name" value="ABC transporter transmembrane region"/>
    <property type="match status" value="1"/>
</dbReference>
<evidence type="ECO:0000259" key="9">
    <source>
        <dbReference type="PROSITE" id="PS50929"/>
    </source>
</evidence>
<dbReference type="InterPro" id="IPR017871">
    <property type="entry name" value="ABC_transporter-like_CS"/>
</dbReference>